<dbReference type="PROSITE" id="PS50110">
    <property type="entry name" value="RESPONSE_REGULATORY"/>
    <property type="match status" value="1"/>
</dbReference>
<protein>
    <recommendedName>
        <fullName evidence="9">Regulatory protein VirG</fullName>
    </recommendedName>
</protein>
<dbReference type="Gene3D" id="6.10.250.690">
    <property type="match status" value="1"/>
</dbReference>
<dbReference type="AlphaFoldDB" id="A0A849HVQ0"/>
<dbReference type="InterPro" id="IPR001789">
    <property type="entry name" value="Sig_transdc_resp-reg_receiver"/>
</dbReference>
<dbReference type="InterPro" id="IPR016032">
    <property type="entry name" value="Sig_transdc_resp-reg_C-effctor"/>
</dbReference>
<evidence type="ECO:0000313" key="14">
    <source>
        <dbReference type="EMBL" id="NNM71616.1"/>
    </source>
</evidence>
<gene>
    <name evidence="14" type="ORF">HJG44_04280</name>
</gene>
<dbReference type="FunFam" id="1.10.10.10:FF:000099">
    <property type="entry name" value="Two-component system response regulator TorR"/>
    <property type="match status" value="1"/>
</dbReference>
<keyword evidence="4" id="KW-0902">Two-component regulatory system</keyword>
<dbReference type="InterPro" id="IPR036388">
    <property type="entry name" value="WH-like_DNA-bd_sf"/>
</dbReference>
<dbReference type="GO" id="GO:0006355">
    <property type="term" value="P:regulation of DNA-templated transcription"/>
    <property type="evidence" value="ECO:0007669"/>
    <property type="project" value="InterPro"/>
</dbReference>
<evidence type="ECO:0000256" key="9">
    <source>
        <dbReference type="ARBA" id="ARBA00067337"/>
    </source>
</evidence>
<dbReference type="InterPro" id="IPR001867">
    <property type="entry name" value="OmpR/PhoB-type_DNA-bd"/>
</dbReference>
<evidence type="ECO:0000259" key="13">
    <source>
        <dbReference type="PROSITE" id="PS51755"/>
    </source>
</evidence>
<dbReference type="SMART" id="SM00448">
    <property type="entry name" value="REC"/>
    <property type="match status" value="1"/>
</dbReference>
<dbReference type="GO" id="GO:0032993">
    <property type="term" value="C:protein-DNA complex"/>
    <property type="evidence" value="ECO:0007669"/>
    <property type="project" value="TreeGrafter"/>
</dbReference>
<evidence type="ECO:0000256" key="5">
    <source>
        <dbReference type="ARBA" id="ARBA00023015"/>
    </source>
</evidence>
<comment type="subcellular location">
    <subcellularLocation>
        <location evidence="1">Cytoplasm</location>
    </subcellularLocation>
</comment>
<dbReference type="GO" id="GO:0000156">
    <property type="term" value="F:phosphorelay response regulator activity"/>
    <property type="evidence" value="ECO:0007669"/>
    <property type="project" value="TreeGrafter"/>
</dbReference>
<comment type="caution">
    <text evidence="14">The sequence shown here is derived from an EMBL/GenBank/DDBJ whole genome shotgun (WGS) entry which is preliminary data.</text>
</comment>
<evidence type="ECO:0000256" key="10">
    <source>
        <dbReference type="PROSITE-ProRule" id="PRU00169"/>
    </source>
</evidence>
<accession>A0A849HVQ0</accession>
<dbReference type="Pfam" id="PF00486">
    <property type="entry name" value="Trans_reg_C"/>
    <property type="match status" value="1"/>
</dbReference>
<sequence length="226" mass="25132">MRHLVSDYLASNAFEVSAVADGDAMDRVLAQKAADLIVLDLQLRNENGLDLMRRLDGRADAPIILITGSRSDEADKVIGLELGADDYITKPFGLREFLARVRAVLRRSDAVAAAGKRRSDRSTYRFGEWQLSLRTRRLTTGDGPPVPLTAGEFNLLTAFLRAPQQVLSREQLLAASRVHDDEVFDRSIDVLILRLRRKIETNPSQPRLIRTERGAGYVLAVPVEVA</sequence>
<dbReference type="SMART" id="SM00862">
    <property type="entry name" value="Trans_reg_C"/>
    <property type="match status" value="1"/>
</dbReference>
<dbReference type="EMBL" id="JABEPP010000001">
    <property type="protein sequence ID" value="NNM71616.1"/>
    <property type="molecule type" value="Genomic_DNA"/>
</dbReference>
<dbReference type="PROSITE" id="PS51755">
    <property type="entry name" value="OMPR_PHOB"/>
    <property type="match status" value="1"/>
</dbReference>
<dbReference type="InterPro" id="IPR011006">
    <property type="entry name" value="CheY-like_superfamily"/>
</dbReference>
<dbReference type="SUPFAM" id="SSF52172">
    <property type="entry name" value="CheY-like"/>
    <property type="match status" value="1"/>
</dbReference>
<dbReference type="GO" id="GO:0005829">
    <property type="term" value="C:cytosol"/>
    <property type="evidence" value="ECO:0007669"/>
    <property type="project" value="TreeGrafter"/>
</dbReference>
<keyword evidence="3 10" id="KW-0597">Phosphoprotein</keyword>
<name>A0A849HVQ0_9HYPH</name>
<dbReference type="GO" id="GO:0000976">
    <property type="term" value="F:transcription cis-regulatory region binding"/>
    <property type="evidence" value="ECO:0007669"/>
    <property type="project" value="TreeGrafter"/>
</dbReference>
<dbReference type="CDD" id="cd00383">
    <property type="entry name" value="trans_reg_C"/>
    <property type="match status" value="1"/>
</dbReference>
<dbReference type="SUPFAM" id="SSF46894">
    <property type="entry name" value="C-terminal effector domain of the bipartite response regulators"/>
    <property type="match status" value="1"/>
</dbReference>
<organism evidence="14 15">
    <name type="scientific">Enterovirga aerilata</name>
    <dbReference type="NCBI Taxonomy" id="2730920"/>
    <lineage>
        <taxon>Bacteria</taxon>
        <taxon>Pseudomonadati</taxon>
        <taxon>Pseudomonadota</taxon>
        <taxon>Alphaproteobacteria</taxon>
        <taxon>Hyphomicrobiales</taxon>
        <taxon>Methylobacteriaceae</taxon>
        <taxon>Enterovirga</taxon>
    </lineage>
</organism>
<keyword evidence="2" id="KW-0963">Cytoplasm</keyword>
<dbReference type="Pfam" id="PF00072">
    <property type="entry name" value="Response_reg"/>
    <property type="match status" value="1"/>
</dbReference>
<evidence type="ECO:0000256" key="4">
    <source>
        <dbReference type="ARBA" id="ARBA00023012"/>
    </source>
</evidence>
<evidence type="ECO:0000256" key="8">
    <source>
        <dbReference type="ARBA" id="ARBA00023163"/>
    </source>
</evidence>
<dbReference type="PANTHER" id="PTHR48111">
    <property type="entry name" value="REGULATOR OF RPOS"/>
    <property type="match status" value="1"/>
</dbReference>
<evidence type="ECO:0000256" key="11">
    <source>
        <dbReference type="PROSITE-ProRule" id="PRU01091"/>
    </source>
</evidence>
<dbReference type="PANTHER" id="PTHR48111:SF4">
    <property type="entry name" value="DNA-BINDING DUAL TRANSCRIPTIONAL REGULATOR OMPR"/>
    <property type="match status" value="1"/>
</dbReference>
<dbReference type="Proteomes" id="UP000564885">
    <property type="component" value="Unassembled WGS sequence"/>
</dbReference>
<feature type="domain" description="OmpR/PhoB-type" evidence="13">
    <location>
        <begin position="121"/>
        <end position="221"/>
    </location>
</feature>
<evidence type="ECO:0000259" key="12">
    <source>
        <dbReference type="PROSITE" id="PS50110"/>
    </source>
</evidence>
<keyword evidence="5" id="KW-0805">Transcription regulation</keyword>
<proteinExistence type="predicted"/>
<evidence type="ECO:0000256" key="1">
    <source>
        <dbReference type="ARBA" id="ARBA00004496"/>
    </source>
</evidence>
<evidence type="ECO:0000256" key="7">
    <source>
        <dbReference type="ARBA" id="ARBA00023159"/>
    </source>
</evidence>
<evidence type="ECO:0000256" key="2">
    <source>
        <dbReference type="ARBA" id="ARBA00022490"/>
    </source>
</evidence>
<evidence type="ECO:0000256" key="6">
    <source>
        <dbReference type="ARBA" id="ARBA00023125"/>
    </source>
</evidence>
<keyword evidence="7" id="KW-0010">Activator</keyword>
<evidence type="ECO:0000313" key="15">
    <source>
        <dbReference type="Proteomes" id="UP000564885"/>
    </source>
</evidence>
<feature type="modified residue" description="4-aspartylphosphate" evidence="10">
    <location>
        <position position="40"/>
    </location>
</feature>
<dbReference type="Gene3D" id="1.10.10.10">
    <property type="entry name" value="Winged helix-like DNA-binding domain superfamily/Winged helix DNA-binding domain"/>
    <property type="match status" value="1"/>
</dbReference>
<dbReference type="Gene3D" id="3.40.50.2300">
    <property type="match status" value="1"/>
</dbReference>
<reference evidence="14 15" key="1">
    <citation type="submission" date="2020-04" db="EMBL/GenBank/DDBJ databases">
        <title>Enterovirga sp. isolate from soil.</title>
        <authorList>
            <person name="Chea S."/>
            <person name="Kim D.-U."/>
        </authorList>
    </citation>
    <scope>NUCLEOTIDE SEQUENCE [LARGE SCALE GENOMIC DNA]</scope>
    <source>
        <strain evidence="14 15">DB1703</strain>
    </source>
</reference>
<feature type="domain" description="Response regulatory" evidence="12">
    <location>
        <begin position="1"/>
        <end position="105"/>
    </location>
</feature>
<keyword evidence="8" id="KW-0804">Transcription</keyword>
<keyword evidence="15" id="KW-1185">Reference proteome</keyword>
<evidence type="ECO:0000256" key="3">
    <source>
        <dbReference type="ARBA" id="ARBA00022553"/>
    </source>
</evidence>
<feature type="DNA-binding region" description="OmpR/PhoB-type" evidence="11">
    <location>
        <begin position="121"/>
        <end position="221"/>
    </location>
</feature>
<dbReference type="InterPro" id="IPR039420">
    <property type="entry name" value="WalR-like"/>
</dbReference>
<keyword evidence="6 11" id="KW-0238">DNA-binding</keyword>